<evidence type="ECO:0000313" key="2">
    <source>
        <dbReference type="Proteomes" id="UP000688137"/>
    </source>
</evidence>
<gene>
    <name evidence="1" type="ORF">PPRIM_AZ9-3.1.T0580144</name>
</gene>
<dbReference type="AlphaFoldDB" id="A0A8S1MAX9"/>
<organism evidence="1 2">
    <name type="scientific">Paramecium primaurelia</name>
    <dbReference type="NCBI Taxonomy" id="5886"/>
    <lineage>
        <taxon>Eukaryota</taxon>
        <taxon>Sar</taxon>
        <taxon>Alveolata</taxon>
        <taxon>Ciliophora</taxon>
        <taxon>Intramacronucleata</taxon>
        <taxon>Oligohymenophorea</taxon>
        <taxon>Peniculida</taxon>
        <taxon>Parameciidae</taxon>
        <taxon>Paramecium</taxon>
    </lineage>
</organism>
<evidence type="ECO:0000313" key="1">
    <source>
        <dbReference type="EMBL" id="CAD8077500.1"/>
    </source>
</evidence>
<protein>
    <submittedName>
        <fullName evidence="1">Uncharacterized protein</fullName>
    </submittedName>
</protein>
<dbReference type="Proteomes" id="UP000688137">
    <property type="component" value="Unassembled WGS sequence"/>
</dbReference>
<dbReference type="EMBL" id="CAJJDM010000059">
    <property type="protein sequence ID" value="CAD8077500.1"/>
    <property type="molecule type" value="Genomic_DNA"/>
</dbReference>
<reference evidence="1" key="1">
    <citation type="submission" date="2021-01" db="EMBL/GenBank/DDBJ databases">
        <authorList>
            <consortium name="Genoscope - CEA"/>
            <person name="William W."/>
        </authorList>
    </citation>
    <scope>NUCLEOTIDE SEQUENCE</scope>
</reference>
<proteinExistence type="predicted"/>
<keyword evidence="2" id="KW-1185">Reference proteome</keyword>
<accession>A0A8S1MAX9</accession>
<name>A0A8S1MAX9_PARPR</name>
<comment type="caution">
    <text evidence="1">The sequence shown here is derived from an EMBL/GenBank/DDBJ whole genome shotgun (WGS) entry which is preliminary data.</text>
</comment>
<sequence>MYYNIGYTDGQRVEASLIQPKDRLIWDKEIVTIEKQSKIIQGEIKIDIKEKNSYKKELATDLNWDEKFNQ</sequence>